<keyword evidence="13" id="KW-1185">Reference proteome</keyword>
<evidence type="ECO:0000256" key="3">
    <source>
        <dbReference type="ARBA" id="ARBA00022737"/>
    </source>
</evidence>
<dbReference type="Gene3D" id="2.60.40.10">
    <property type="entry name" value="Immunoglobulins"/>
    <property type="match status" value="1"/>
</dbReference>
<name>A0A7I8VST6_9ANNE</name>
<dbReference type="PROSITE" id="PS00518">
    <property type="entry name" value="ZF_RING_1"/>
    <property type="match status" value="1"/>
</dbReference>
<proteinExistence type="inferred from homology"/>
<evidence type="ECO:0000256" key="6">
    <source>
        <dbReference type="PROSITE-ProRule" id="PRU00024"/>
    </source>
</evidence>
<dbReference type="SMART" id="SM00557">
    <property type="entry name" value="IG_FLMN"/>
    <property type="match status" value="1"/>
</dbReference>
<dbReference type="PANTHER" id="PTHR24104">
    <property type="entry name" value="E3 UBIQUITIN-PROTEIN LIGASE NHLRC1-RELATED"/>
    <property type="match status" value="1"/>
</dbReference>
<feature type="repeat" description="NHL" evidence="8">
    <location>
        <begin position="524"/>
        <end position="562"/>
    </location>
</feature>
<evidence type="ECO:0000259" key="11">
    <source>
        <dbReference type="PROSITE" id="PS50119"/>
    </source>
</evidence>
<dbReference type="GO" id="GO:0008270">
    <property type="term" value="F:zinc ion binding"/>
    <property type="evidence" value="ECO:0007669"/>
    <property type="project" value="UniProtKB-KW"/>
</dbReference>
<dbReference type="PROSITE" id="PS50194">
    <property type="entry name" value="FILAMIN_REPEAT"/>
    <property type="match status" value="1"/>
</dbReference>
<accession>A0A7I8VST6</accession>
<dbReference type="InterPro" id="IPR017868">
    <property type="entry name" value="Filamin/ABP280_repeat-like"/>
</dbReference>
<dbReference type="AlphaFoldDB" id="A0A7I8VST6"/>
<dbReference type="Gene3D" id="3.30.40.10">
    <property type="entry name" value="Zinc/RING finger domain, C3HC4 (zinc finger)"/>
    <property type="match status" value="1"/>
</dbReference>
<evidence type="ECO:0000256" key="7">
    <source>
        <dbReference type="PROSITE-ProRule" id="PRU00087"/>
    </source>
</evidence>
<keyword evidence="9" id="KW-0175">Coiled coil</keyword>
<dbReference type="InterPro" id="IPR014756">
    <property type="entry name" value="Ig_E-set"/>
</dbReference>
<dbReference type="GO" id="GO:0043161">
    <property type="term" value="P:proteasome-mediated ubiquitin-dependent protein catabolic process"/>
    <property type="evidence" value="ECO:0007669"/>
    <property type="project" value="TreeGrafter"/>
</dbReference>
<dbReference type="InterPro" id="IPR001258">
    <property type="entry name" value="NHL_repeat"/>
</dbReference>
<dbReference type="Pfam" id="PF01436">
    <property type="entry name" value="NHL"/>
    <property type="match status" value="6"/>
</dbReference>
<dbReference type="OrthoDB" id="342730at2759"/>
<evidence type="ECO:0000259" key="10">
    <source>
        <dbReference type="PROSITE" id="PS50089"/>
    </source>
</evidence>
<organism evidence="12 13">
    <name type="scientific">Dimorphilus gyrociliatus</name>
    <dbReference type="NCBI Taxonomy" id="2664684"/>
    <lineage>
        <taxon>Eukaryota</taxon>
        <taxon>Metazoa</taxon>
        <taxon>Spiralia</taxon>
        <taxon>Lophotrochozoa</taxon>
        <taxon>Annelida</taxon>
        <taxon>Polychaeta</taxon>
        <taxon>Polychaeta incertae sedis</taxon>
        <taxon>Dinophilidae</taxon>
        <taxon>Dimorphilus</taxon>
    </lineage>
</organism>
<gene>
    <name evidence="12" type="ORF">DGYR_LOCUS6935</name>
</gene>
<evidence type="ECO:0000256" key="8">
    <source>
        <dbReference type="PROSITE-ProRule" id="PRU00504"/>
    </source>
</evidence>
<protein>
    <submittedName>
        <fullName evidence="12">DgyrCDS7268</fullName>
    </submittedName>
</protein>
<dbReference type="PROSITE" id="PS50119">
    <property type="entry name" value="ZF_BBOX"/>
    <property type="match status" value="1"/>
</dbReference>
<feature type="repeat" description="NHL" evidence="8">
    <location>
        <begin position="376"/>
        <end position="419"/>
    </location>
</feature>
<evidence type="ECO:0000256" key="5">
    <source>
        <dbReference type="ARBA" id="ARBA00022833"/>
    </source>
</evidence>
<dbReference type="PROSITE" id="PS50089">
    <property type="entry name" value="ZF_RING_2"/>
    <property type="match status" value="1"/>
</dbReference>
<keyword evidence="4 6" id="KW-0863">Zinc-finger</keyword>
<evidence type="ECO:0000256" key="2">
    <source>
        <dbReference type="ARBA" id="ARBA00022723"/>
    </source>
</evidence>
<dbReference type="GO" id="GO:0000209">
    <property type="term" value="P:protein polyubiquitination"/>
    <property type="evidence" value="ECO:0007669"/>
    <property type="project" value="TreeGrafter"/>
</dbReference>
<dbReference type="Pfam" id="PF00630">
    <property type="entry name" value="Filamin"/>
    <property type="match status" value="1"/>
</dbReference>
<feature type="repeat" description="NHL" evidence="8">
    <location>
        <begin position="570"/>
        <end position="609"/>
    </location>
</feature>
<feature type="repeat" description="NHL" evidence="8">
    <location>
        <begin position="617"/>
        <end position="653"/>
    </location>
</feature>
<evidence type="ECO:0000256" key="9">
    <source>
        <dbReference type="SAM" id="Coils"/>
    </source>
</evidence>
<feature type="domain" description="RING-type" evidence="10">
    <location>
        <begin position="12"/>
        <end position="45"/>
    </location>
</feature>
<dbReference type="SMART" id="SM00184">
    <property type="entry name" value="RING"/>
    <property type="match status" value="1"/>
</dbReference>
<reference evidence="12 13" key="1">
    <citation type="submission" date="2020-08" db="EMBL/GenBank/DDBJ databases">
        <authorList>
            <person name="Hejnol A."/>
        </authorList>
    </citation>
    <scope>NUCLEOTIDE SEQUENCE [LARGE SCALE GENOMIC DNA]</scope>
</reference>
<evidence type="ECO:0000313" key="13">
    <source>
        <dbReference type="Proteomes" id="UP000549394"/>
    </source>
</evidence>
<dbReference type="PANTHER" id="PTHR24104:SF48">
    <property type="entry name" value="PROTEIN WECH"/>
    <property type="match status" value="1"/>
</dbReference>
<dbReference type="Pfam" id="PF00643">
    <property type="entry name" value="zf-B_box"/>
    <property type="match status" value="1"/>
</dbReference>
<comment type="similarity">
    <text evidence="1">Belongs to the TRIM/RBCC family.</text>
</comment>
<dbReference type="InterPro" id="IPR001841">
    <property type="entry name" value="Znf_RING"/>
</dbReference>
<dbReference type="CDD" id="cd14954">
    <property type="entry name" value="NHL_TRIM71_like"/>
    <property type="match status" value="1"/>
</dbReference>
<dbReference type="SUPFAM" id="SSF57850">
    <property type="entry name" value="RING/U-box"/>
    <property type="match status" value="1"/>
</dbReference>
<dbReference type="InterPro" id="IPR011042">
    <property type="entry name" value="6-blade_b-propeller_TolB-like"/>
</dbReference>
<comment type="caution">
    <text evidence="12">The sequence shown here is derived from an EMBL/GenBank/DDBJ whole genome shotgun (WGS) entry which is preliminary data.</text>
</comment>
<dbReference type="SUPFAM" id="SSF101898">
    <property type="entry name" value="NHL repeat"/>
    <property type="match status" value="1"/>
</dbReference>
<evidence type="ECO:0000256" key="4">
    <source>
        <dbReference type="ARBA" id="ARBA00022771"/>
    </source>
</evidence>
<feature type="repeat" description="NHL" evidence="8">
    <location>
        <begin position="474"/>
        <end position="513"/>
    </location>
</feature>
<feature type="domain" description="B box-type" evidence="11">
    <location>
        <begin position="71"/>
        <end position="117"/>
    </location>
</feature>
<dbReference type="InterPro" id="IPR013083">
    <property type="entry name" value="Znf_RING/FYVE/PHD"/>
</dbReference>
<feature type="repeat" description="NHL" evidence="8">
    <location>
        <begin position="423"/>
        <end position="466"/>
    </location>
</feature>
<keyword evidence="2" id="KW-0479">Metal-binding</keyword>
<dbReference type="Proteomes" id="UP000549394">
    <property type="component" value="Unassembled WGS sequence"/>
</dbReference>
<dbReference type="SUPFAM" id="SSF81296">
    <property type="entry name" value="E set domains"/>
    <property type="match status" value="1"/>
</dbReference>
<evidence type="ECO:0000313" key="12">
    <source>
        <dbReference type="EMBL" id="CAD5118580.1"/>
    </source>
</evidence>
<dbReference type="InterPro" id="IPR017907">
    <property type="entry name" value="Znf_RING_CS"/>
</dbReference>
<dbReference type="FunFam" id="2.120.10.30:FF:000037">
    <property type="entry name" value="Uncharacterized protein, isoform E"/>
    <property type="match status" value="1"/>
</dbReference>
<feature type="coiled-coil region" evidence="9">
    <location>
        <begin position="129"/>
        <end position="156"/>
    </location>
</feature>
<keyword evidence="5" id="KW-0862">Zinc</keyword>
<dbReference type="InterPro" id="IPR050952">
    <property type="entry name" value="TRIM-NHL_E3_ligases"/>
</dbReference>
<dbReference type="InterPro" id="IPR013783">
    <property type="entry name" value="Ig-like_fold"/>
</dbReference>
<feature type="repeat" description="Filamin" evidence="7">
    <location>
        <begin position="261"/>
        <end position="363"/>
    </location>
</feature>
<dbReference type="GO" id="GO:0061630">
    <property type="term" value="F:ubiquitin protein ligase activity"/>
    <property type="evidence" value="ECO:0007669"/>
    <property type="project" value="TreeGrafter"/>
</dbReference>
<dbReference type="Gene3D" id="2.120.10.30">
    <property type="entry name" value="TolB, C-terminal domain"/>
    <property type="match status" value="2"/>
</dbReference>
<sequence length="653" mass="72720">MATASPYAMLSCTLCQRWESIRILECQHKVCLNCLKDDAKCPKCNAPLDTDFEPFNLSAIEEEFKSFFTETTNSFCSSGDGAEASYRCEECCENLCSSCLSAHQRVRLTKDHSILPLSPPPFKSDPKLHRRLRDEIDNFEQAIIQVQKTADCIQRRAVAVSNDVHGKACHFIGLIEERERELLRQIDNIRNCKVDTLYKQLDSLKAICLQRKYQLSQLERGADIDYNIVTYPTEPYEDDVITFSPPDVHLFDIEQKLGRVSSSACATLCYASGDGCRCAVVAKVAVFFIHAVDHNGQSRMGGGDPFTVIVKNAAESQVLPSQIVDRLNGNYVVSYTPNVEGICRIYVTLRGRSIKNSPFTVTIRSSRNYASISRAKYIFSQEGDGEGQLSRPWGVCTNKDGFVIIADRSNNRIQIFDSRGKFMKAFGSLGSRPGQLDRPAGVACNSRNEIIVADKDNHRIQVFDQNGRWLNGWGEKGSKPGQFNYPWDVAVNDKSVIAVSDTRNHRIQLFSMDGRFLTKYGSDSTIGAWRHFDSPRGVSFLPNGHLVVTEFNSHCLLIIKDSMSAAHVHGQEGSGAGQLLRPQGVACDFEGNIIVADSRNHRIQVFNTSGNLIARWGTFGHESGQFDRPSGVCIGPDGTIFVVDFGNNRIQAF</sequence>
<dbReference type="Gene3D" id="3.30.160.60">
    <property type="entry name" value="Classic Zinc Finger"/>
    <property type="match status" value="1"/>
</dbReference>
<keyword evidence="3" id="KW-0677">Repeat</keyword>
<dbReference type="InterPro" id="IPR000315">
    <property type="entry name" value="Znf_B-box"/>
</dbReference>
<dbReference type="EMBL" id="CAJFCJ010000009">
    <property type="protein sequence ID" value="CAD5118580.1"/>
    <property type="molecule type" value="Genomic_DNA"/>
</dbReference>
<evidence type="ECO:0000256" key="1">
    <source>
        <dbReference type="ARBA" id="ARBA00008518"/>
    </source>
</evidence>
<dbReference type="InterPro" id="IPR001298">
    <property type="entry name" value="Filamin/ABP280_rpt"/>
</dbReference>
<dbReference type="PROSITE" id="PS51125">
    <property type="entry name" value="NHL"/>
    <property type="match status" value="6"/>
</dbReference>